<accession>A0A833SMQ0</accession>
<name>A0A833SMQ0_PHYIN</name>
<protein>
    <submittedName>
        <fullName evidence="1">Uncharacterized protein</fullName>
    </submittedName>
</protein>
<dbReference type="EMBL" id="WSZM01000091">
    <property type="protein sequence ID" value="KAF4043231.1"/>
    <property type="molecule type" value="Genomic_DNA"/>
</dbReference>
<gene>
    <name evidence="1" type="ORF">GN244_ATG04439</name>
</gene>
<dbReference type="Proteomes" id="UP000602510">
    <property type="component" value="Unassembled WGS sequence"/>
</dbReference>
<evidence type="ECO:0000313" key="2">
    <source>
        <dbReference type="Proteomes" id="UP000602510"/>
    </source>
</evidence>
<comment type="caution">
    <text evidence="1">The sequence shown here is derived from an EMBL/GenBank/DDBJ whole genome shotgun (WGS) entry which is preliminary data.</text>
</comment>
<reference evidence="1" key="1">
    <citation type="submission" date="2020-04" db="EMBL/GenBank/DDBJ databases">
        <title>Hybrid Assembly of Korean Phytophthora infestans isolates.</title>
        <authorList>
            <person name="Prokchorchik M."/>
            <person name="Lee Y."/>
            <person name="Seo J."/>
            <person name="Cho J.-H."/>
            <person name="Park Y.-E."/>
            <person name="Jang D.-C."/>
            <person name="Im J.-S."/>
            <person name="Choi J.-G."/>
            <person name="Park H.-J."/>
            <person name="Lee G.-B."/>
            <person name="Lee Y.-G."/>
            <person name="Hong S.-Y."/>
            <person name="Cho K."/>
            <person name="Sohn K.H."/>
        </authorList>
    </citation>
    <scope>NUCLEOTIDE SEQUENCE</scope>
    <source>
        <strain evidence="1">KR_1_A1</strain>
    </source>
</reference>
<sequence length="69" mass="7579">MEQYKALPRDGTSSCPIDGTDTRIANFKMLQGFFQLEFTGNDVRLATHFQDGDYYGSATGCAVFSNCVA</sequence>
<proteinExistence type="predicted"/>
<organism evidence="1 2">
    <name type="scientific">Phytophthora infestans</name>
    <name type="common">Potato late blight agent</name>
    <name type="synonym">Botrytis infestans</name>
    <dbReference type="NCBI Taxonomy" id="4787"/>
    <lineage>
        <taxon>Eukaryota</taxon>
        <taxon>Sar</taxon>
        <taxon>Stramenopiles</taxon>
        <taxon>Oomycota</taxon>
        <taxon>Peronosporomycetes</taxon>
        <taxon>Peronosporales</taxon>
        <taxon>Peronosporaceae</taxon>
        <taxon>Phytophthora</taxon>
    </lineage>
</organism>
<dbReference type="AlphaFoldDB" id="A0A833SMQ0"/>
<evidence type="ECO:0000313" key="1">
    <source>
        <dbReference type="EMBL" id="KAF4043231.1"/>
    </source>
</evidence>
<keyword evidence="2" id="KW-1185">Reference proteome</keyword>